<name>A0A023ZUI3_9CAUD</name>
<keyword evidence="2" id="KW-1185">Reference proteome</keyword>
<accession>A0A023ZUI3</accession>
<dbReference type="GeneID" id="19485252"/>
<dbReference type="Proteomes" id="UP000024439">
    <property type="component" value="Segment"/>
</dbReference>
<dbReference type="KEGG" id="vg:19485252"/>
<evidence type="ECO:0000313" key="1">
    <source>
        <dbReference type="EMBL" id="AHY83302.1"/>
    </source>
</evidence>
<dbReference type="EMBL" id="KJ668714">
    <property type="protein sequence ID" value="AHY83302.1"/>
    <property type="molecule type" value="Genomic_DNA"/>
</dbReference>
<proteinExistence type="predicted"/>
<reference evidence="1 2" key="1">
    <citation type="submission" date="2014-10" db="EMBL/GenBank/DDBJ databases">
        <title>Complete genome sequence of e11/2, a T-even type bacteriophage specific for E. coli O157:H7.</title>
        <authorList>
            <person name="Coffey B."/>
            <person name="Ross P."/>
            <person name="O'Flynn G."/>
            <person name="O'Sullivan O."/>
            <person name="Casey A."/>
            <person name="Callanan M."/>
            <person name="Coffey A."/>
            <person name="McAuliffe O."/>
        </authorList>
    </citation>
    <scope>NUCLEOTIDE SEQUENCE [LARGE SCALE GENOMIC DNA]</scope>
</reference>
<dbReference type="RefSeq" id="YP_009030709.1">
    <property type="nucleotide sequence ID" value="NC_024125.2"/>
</dbReference>
<protein>
    <submittedName>
        <fullName evidence="1">Uncharacterized protein</fullName>
    </submittedName>
</protein>
<dbReference type="Pfam" id="PF24219">
    <property type="entry name" value="DUF7438"/>
    <property type="match status" value="1"/>
</dbReference>
<organism evidence="1 2">
    <name type="scientific">Escherichia phage vB_EcoM_112</name>
    <dbReference type="NCBI Taxonomy" id="1495285"/>
    <lineage>
        <taxon>Viruses</taxon>
        <taxon>Duplodnaviria</taxon>
        <taxon>Heunggongvirae</taxon>
        <taxon>Uroviricota</taxon>
        <taxon>Caudoviricetes</taxon>
        <taxon>Pantevenvirales</taxon>
        <taxon>Straboviridae</taxon>
        <taxon>Tevenvirinae</taxon>
        <taxon>Tequatrovirus</taxon>
        <taxon>Tequatrovirus e112</taxon>
    </lineage>
</organism>
<dbReference type="InterPro" id="IPR055861">
    <property type="entry name" value="DUF7438"/>
</dbReference>
<evidence type="ECO:0000313" key="2">
    <source>
        <dbReference type="Proteomes" id="UP000024439"/>
    </source>
</evidence>
<sequence length="57" mass="6692">MKTEKQMFLMKLIEEYANAVSDYECSSRERGTAFAKEEMKIMVDAHTKLQNFIENVI</sequence>
<gene>
    <name evidence="1" type="ORF">e112_104</name>
</gene>